<dbReference type="Pfam" id="PF24365">
    <property type="entry name" value="DUF7521"/>
    <property type="match status" value="1"/>
</dbReference>
<keyword evidence="1" id="KW-1133">Transmembrane helix</keyword>
<feature type="transmembrane region" description="Helical" evidence="1">
    <location>
        <begin position="6"/>
        <end position="26"/>
    </location>
</feature>
<protein>
    <recommendedName>
        <fullName evidence="4">YapH protein</fullName>
    </recommendedName>
</protein>
<evidence type="ECO:0008006" key="4">
    <source>
        <dbReference type="Google" id="ProtNLM"/>
    </source>
</evidence>
<evidence type="ECO:0000313" key="2">
    <source>
        <dbReference type="EMBL" id="MFC3958575.1"/>
    </source>
</evidence>
<dbReference type="Proteomes" id="UP001595846">
    <property type="component" value="Unassembled WGS sequence"/>
</dbReference>
<dbReference type="AlphaFoldDB" id="A0ABD5NNZ0"/>
<proteinExistence type="predicted"/>
<keyword evidence="1" id="KW-0812">Transmembrane</keyword>
<keyword evidence="3" id="KW-1185">Reference proteome</keyword>
<comment type="caution">
    <text evidence="2">The sequence shown here is derived from an EMBL/GenBank/DDBJ whole genome shotgun (WGS) entry which is preliminary data.</text>
</comment>
<name>A0ABD5NNZ0_9EURY</name>
<feature type="transmembrane region" description="Helical" evidence="1">
    <location>
        <begin position="38"/>
        <end position="58"/>
    </location>
</feature>
<dbReference type="InterPro" id="IPR055943">
    <property type="entry name" value="DUF7521"/>
</dbReference>
<dbReference type="RefSeq" id="WP_256530916.1">
    <property type="nucleotide sequence ID" value="NZ_CP101824.1"/>
</dbReference>
<evidence type="ECO:0000256" key="1">
    <source>
        <dbReference type="SAM" id="Phobius"/>
    </source>
</evidence>
<keyword evidence="1" id="KW-0472">Membrane</keyword>
<dbReference type="GeneID" id="73903625"/>
<accession>A0ABD5NNZ0</accession>
<feature type="transmembrane region" description="Helical" evidence="1">
    <location>
        <begin position="64"/>
        <end position="89"/>
    </location>
</feature>
<evidence type="ECO:0000313" key="3">
    <source>
        <dbReference type="Proteomes" id="UP001595846"/>
    </source>
</evidence>
<sequence>MTMLQTLLVVVKIVLLVLGSTVALLAYRAYRQTGMDGLQYFAVGLLVITVGTTLVGFLHHVVGVGLTVGLLAESLLIGVGFVVLIYALYCR</sequence>
<organism evidence="2 3">
    <name type="scientific">Halovivax cerinus</name>
    <dbReference type="NCBI Taxonomy" id="1487865"/>
    <lineage>
        <taxon>Archaea</taxon>
        <taxon>Methanobacteriati</taxon>
        <taxon>Methanobacteriota</taxon>
        <taxon>Stenosarchaea group</taxon>
        <taxon>Halobacteria</taxon>
        <taxon>Halobacteriales</taxon>
        <taxon>Natrialbaceae</taxon>
        <taxon>Halovivax</taxon>
    </lineage>
</organism>
<dbReference type="EMBL" id="JBHSAQ010000006">
    <property type="protein sequence ID" value="MFC3958575.1"/>
    <property type="molecule type" value="Genomic_DNA"/>
</dbReference>
<gene>
    <name evidence="2" type="ORF">ACFOUR_09375</name>
</gene>
<reference evidence="2 3" key="1">
    <citation type="journal article" date="2019" name="Int. J. Syst. Evol. Microbiol.">
        <title>The Global Catalogue of Microorganisms (GCM) 10K type strain sequencing project: providing services to taxonomists for standard genome sequencing and annotation.</title>
        <authorList>
            <consortium name="The Broad Institute Genomics Platform"/>
            <consortium name="The Broad Institute Genome Sequencing Center for Infectious Disease"/>
            <person name="Wu L."/>
            <person name="Ma J."/>
        </authorList>
    </citation>
    <scope>NUCLEOTIDE SEQUENCE [LARGE SCALE GENOMIC DNA]</scope>
    <source>
        <strain evidence="2 3">IBRC-M 10256</strain>
    </source>
</reference>